<evidence type="ECO:0000313" key="2">
    <source>
        <dbReference type="Proteomes" id="UP000070119"/>
    </source>
</evidence>
<gene>
    <name evidence="1" type="ORF">WK57_31460</name>
</gene>
<protein>
    <submittedName>
        <fullName evidence="1">Uncharacterized protein</fullName>
    </submittedName>
</protein>
<dbReference type="RefSeq" id="WP_059673261.1">
    <property type="nucleotide sequence ID" value="NZ_CM003772.1"/>
</dbReference>
<reference evidence="1 2" key="1">
    <citation type="submission" date="2015-11" db="EMBL/GenBank/DDBJ databases">
        <authorList>
            <person name="Sahl J."/>
            <person name="Wagner D."/>
            <person name="Keim P."/>
        </authorList>
    </citation>
    <scope>NUCLEOTIDE SEQUENCE [LARGE SCALE GENOMIC DNA]</scope>
    <source>
        <strain evidence="1 2">MSMB1157</strain>
    </source>
</reference>
<sequence length="92" mass="10142">MAGVSASSVLDCARRHEPLKQPFGRLLSPAFCFVVGLQFQFLGVDELDIRMYMVSPIGRISLQELLPALGSQMSCLAMKRHVAAIVVKYCEV</sequence>
<name>A0AA40R5E3_9BURK</name>
<proteinExistence type="predicted"/>
<dbReference type="EMBL" id="LNJU01000005">
    <property type="protein sequence ID" value="KWZ53484.1"/>
    <property type="molecule type" value="Genomic_DNA"/>
</dbReference>
<organism evidence="1 2">
    <name type="scientific">Burkholderia ubonensis</name>
    <dbReference type="NCBI Taxonomy" id="101571"/>
    <lineage>
        <taxon>Bacteria</taxon>
        <taxon>Pseudomonadati</taxon>
        <taxon>Pseudomonadota</taxon>
        <taxon>Betaproteobacteria</taxon>
        <taxon>Burkholderiales</taxon>
        <taxon>Burkholderiaceae</taxon>
        <taxon>Burkholderia</taxon>
        <taxon>Burkholderia cepacia complex</taxon>
    </lineage>
</organism>
<dbReference type="AlphaFoldDB" id="A0AA40R5E3"/>
<dbReference type="Proteomes" id="UP000070119">
    <property type="component" value="Chromosome 2"/>
</dbReference>
<evidence type="ECO:0000313" key="1">
    <source>
        <dbReference type="EMBL" id="KWZ53484.1"/>
    </source>
</evidence>
<comment type="caution">
    <text evidence="1">The sequence shown here is derived from an EMBL/GenBank/DDBJ whole genome shotgun (WGS) entry which is preliminary data.</text>
</comment>
<accession>A0AA40R5E3</accession>